<dbReference type="Proteomes" id="UP001417504">
    <property type="component" value="Unassembled WGS sequence"/>
</dbReference>
<feature type="compositionally biased region" description="Basic and acidic residues" evidence="1">
    <location>
        <begin position="46"/>
        <end position="64"/>
    </location>
</feature>
<comment type="caution">
    <text evidence="2">The sequence shown here is derived from an EMBL/GenBank/DDBJ whole genome shotgun (WGS) entry which is preliminary data.</text>
</comment>
<feature type="region of interest" description="Disordered" evidence="1">
    <location>
        <begin position="27"/>
        <end position="64"/>
    </location>
</feature>
<evidence type="ECO:0000313" key="2">
    <source>
        <dbReference type="EMBL" id="KAK9153341.1"/>
    </source>
</evidence>
<evidence type="ECO:0000313" key="3">
    <source>
        <dbReference type="Proteomes" id="UP001417504"/>
    </source>
</evidence>
<gene>
    <name evidence="2" type="ORF">Sjap_000821</name>
</gene>
<reference evidence="2 3" key="1">
    <citation type="submission" date="2024-01" db="EMBL/GenBank/DDBJ databases">
        <title>Genome assemblies of Stephania.</title>
        <authorList>
            <person name="Yang L."/>
        </authorList>
    </citation>
    <scope>NUCLEOTIDE SEQUENCE [LARGE SCALE GENOMIC DNA]</scope>
    <source>
        <strain evidence="2">QJT</strain>
        <tissue evidence="2">Leaf</tissue>
    </source>
</reference>
<keyword evidence="3" id="KW-1185">Reference proteome</keyword>
<dbReference type="EMBL" id="JBBNAE010000001">
    <property type="protein sequence ID" value="KAK9153341.1"/>
    <property type="molecule type" value="Genomic_DNA"/>
</dbReference>
<sequence length="64" mass="7090">MITTANTTIGCTTSHETETQIYPVGVLRGGSDRSAEGVGWRRRKRGHEDGMGQMEERRRGEAIV</sequence>
<accession>A0AAP0PUF9</accession>
<proteinExistence type="predicted"/>
<dbReference type="AlphaFoldDB" id="A0AAP0PUF9"/>
<name>A0AAP0PUF9_9MAGN</name>
<organism evidence="2 3">
    <name type="scientific">Stephania japonica</name>
    <dbReference type="NCBI Taxonomy" id="461633"/>
    <lineage>
        <taxon>Eukaryota</taxon>
        <taxon>Viridiplantae</taxon>
        <taxon>Streptophyta</taxon>
        <taxon>Embryophyta</taxon>
        <taxon>Tracheophyta</taxon>
        <taxon>Spermatophyta</taxon>
        <taxon>Magnoliopsida</taxon>
        <taxon>Ranunculales</taxon>
        <taxon>Menispermaceae</taxon>
        <taxon>Menispermoideae</taxon>
        <taxon>Cissampelideae</taxon>
        <taxon>Stephania</taxon>
    </lineage>
</organism>
<evidence type="ECO:0000256" key="1">
    <source>
        <dbReference type="SAM" id="MobiDB-lite"/>
    </source>
</evidence>
<protein>
    <submittedName>
        <fullName evidence="2">Uncharacterized protein</fullName>
    </submittedName>
</protein>